<dbReference type="GO" id="GO:0000166">
    <property type="term" value="F:nucleotide binding"/>
    <property type="evidence" value="ECO:0007669"/>
    <property type="project" value="InterPro"/>
</dbReference>
<protein>
    <recommendedName>
        <fullName evidence="3">DNA-directed RNA polymerase</fullName>
    </recommendedName>
</protein>
<dbReference type="Proteomes" id="UP000192257">
    <property type="component" value="Unassembled WGS sequence"/>
</dbReference>
<comment type="caution">
    <text evidence="1">The sequence shown here is derived from an EMBL/GenBank/DDBJ whole genome shotgun (WGS) entry which is preliminary data.</text>
</comment>
<dbReference type="SUPFAM" id="SSF47819">
    <property type="entry name" value="HRDC-like"/>
    <property type="match status" value="1"/>
</dbReference>
<organism evidence="1 2">
    <name type="scientific">Trypanosoma theileri</name>
    <dbReference type="NCBI Taxonomy" id="67003"/>
    <lineage>
        <taxon>Eukaryota</taxon>
        <taxon>Discoba</taxon>
        <taxon>Euglenozoa</taxon>
        <taxon>Kinetoplastea</taxon>
        <taxon>Metakinetoplastina</taxon>
        <taxon>Trypanosomatida</taxon>
        <taxon>Trypanosomatidae</taxon>
        <taxon>Trypanosoma</taxon>
    </lineage>
</organism>
<dbReference type="PANTHER" id="PTHR21297">
    <property type="entry name" value="DNA-DIRECTED RNA POLYMERASE II"/>
    <property type="match status" value="1"/>
</dbReference>
<dbReference type="GeneID" id="39984163"/>
<sequence length="168" mass="18414">MGGENYVEGDLGAVFNQAEPLTLPVVVQLLRGRRDTGDDTDAENPAMALIERTRGQVEMMQETCADEHSVRRVLRMRLRLRDEGETGFANAHLANFVLDAEGNVTGVRGPAGENGDEALRTARLRPFEVVALATLRPKTVEEALVLLPSLSRYDLSDLNLALNTLESI</sequence>
<dbReference type="Gene3D" id="1.20.1250.40">
    <property type="match status" value="1"/>
</dbReference>
<dbReference type="InterPro" id="IPR045222">
    <property type="entry name" value="Rpb4-like"/>
</dbReference>
<accession>A0A1X0NZH4</accession>
<name>A0A1X0NZH4_9TRYP</name>
<dbReference type="InterPro" id="IPR038324">
    <property type="entry name" value="Rpb4/RPC9_sf"/>
</dbReference>
<keyword evidence="2" id="KW-1185">Reference proteome</keyword>
<dbReference type="AlphaFoldDB" id="A0A1X0NZH4"/>
<evidence type="ECO:0000313" key="1">
    <source>
        <dbReference type="EMBL" id="ORC90094.1"/>
    </source>
</evidence>
<dbReference type="InterPro" id="IPR010997">
    <property type="entry name" value="HRDC-like_sf"/>
</dbReference>
<dbReference type="OrthoDB" id="2186918at2759"/>
<dbReference type="RefSeq" id="XP_028884160.1">
    <property type="nucleotide sequence ID" value="XM_029024383.1"/>
</dbReference>
<evidence type="ECO:0000313" key="2">
    <source>
        <dbReference type="Proteomes" id="UP000192257"/>
    </source>
</evidence>
<evidence type="ECO:0008006" key="3">
    <source>
        <dbReference type="Google" id="ProtNLM"/>
    </source>
</evidence>
<proteinExistence type="predicted"/>
<gene>
    <name evidence="1" type="ORF">TM35_000091440</name>
</gene>
<dbReference type="VEuPathDB" id="TriTrypDB:TM35_000091440"/>
<dbReference type="EMBL" id="NBCO01000009">
    <property type="protein sequence ID" value="ORC90094.1"/>
    <property type="molecule type" value="Genomic_DNA"/>
</dbReference>
<reference evidence="1 2" key="1">
    <citation type="submission" date="2017-03" db="EMBL/GenBank/DDBJ databases">
        <title>An alternative strategy for trypanosome survival in the mammalian bloodstream revealed through genome and transcriptome analysis of the ubiquitous bovine parasite Trypanosoma (Megatrypanum) theileri.</title>
        <authorList>
            <person name="Kelly S."/>
            <person name="Ivens A."/>
            <person name="Mott A."/>
            <person name="O'Neill E."/>
            <person name="Emms D."/>
            <person name="Macleod O."/>
            <person name="Voorheis P."/>
            <person name="Matthews J."/>
            <person name="Matthews K."/>
            <person name="Carrington M."/>
        </authorList>
    </citation>
    <scope>NUCLEOTIDE SEQUENCE [LARGE SCALE GENOMIC DNA]</scope>
    <source>
        <strain evidence="1">Edinburgh</strain>
    </source>
</reference>